<accession>A0ABD1QD85</accession>
<dbReference type="AlphaFoldDB" id="A0ABD1QD85"/>
<evidence type="ECO:0000313" key="1">
    <source>
        <dbReference type="EMBL" id="KAL2474182.1"/>
    </source>
</evidence>
<proteinExistence type="predicted"/>
<keyword evidence="2" id="KW-1185">Reference proteome</keyword>
<dbReference type="EMBL" id="JBFOLJ010000015">
    <property type="protein sequence ID" value="KAL2474182.1"/>
    <property type="molecule type" value="Genomic_DNA"/>
</dbReference>
<dbReference type="Proteomes" id="UP001604277">
    <property type="component" value="Unassembled WGS sequence"/>
</dbReference>
<comment type="caution">
    <text evidence="1">The sequence shown here is derived from an EMBL/GenBank/DDBJ whole genome shotgun (WGS) entry which is preliminary data.</text>
</comment>
<name>A0ABD1QD85_9LAMI</name>
<gene>
    <name evidence="1" type="ORF">Fot_49918</name>
</gene>
<sequence>MNVENEATINSLASSSGEVEQISPDMLKNTDINIRRLADEIQHYEGRQKYLARSSSPSDGGDVRWYLCKVPLGVNGECLAEIKRKILLANRGNFLAGHAIKLLI</sequence>
<organism evidence="1 2">
    <name type="scientific">Forsythia ovata</name>
    <dbReference type="NCBI Taxonomy" id="205694"/>
    <lineage>
        <taxon>Eukaryota</taxon>
        <taxon>Viridiplantae</taxon>
        <taxon>Streptophyta</taxon>
        <taxon>Embryophyta</taxon>
        <taxon>Tracheophyta</taxon>
        <taxon>Spermatophyta</taxon>
        <taxon>Magnoliopsida</taxon>
        <taxon>eudicotyledons</taxon>
        <taxon>Gunneridae</taxon>
        <taxon>Pentapetalae</taxon>
        <taxon>asterids</taxon>
        <taxon>lamiids</taxon>
        <taxon>Lamiales</taxon>
        <taxon>Oleaceae</taxon>
        <taxon>Forsythieae</taxon>
        <taxon>Forsythia</taxon>
    </lineage>
</organism>
<evidence type="ECO:0000313" key="2">
    <source>
        <dbReference type="Proteomes" id="UP001604277"/>
    </source>
</evidence>
<reference evidence="2" key="1">
    <citation type="submission" date="2024-07" db="EMBL/GenBank/DDBJ databases">
        <title>Two chromosome-level genome assemblies of Korean endemic species Abeliophyllum distichum and Forsythia ovata (Oleaceae).</title>
        <authorList>
            <person name="Jang H."/>
        </authorList>
    </citation>
    <scope>NUCLEOTIDE SEQUENCE [LARGE SCALE GENOMIC DNA]</scope>
</reference>
<protein>
    <submittedName>
        <fullName evidence="1">Phospholipase SGR2</fullName>
    </submittedName>
</protein>